<evidence type="ECO:0000256" key="3">
    <source>
        <dbReference type="ARBA" id="ARBA00009466"/>
    </source>
</evidence>
<evidence type="ECO:0000259" key="8">
    <source>
        <dbReference type="Pfam" id="PF25795"/>
    </source>
</evidence>
<dbReference type="InterPro" id="IPR057947">
    <property type="entry name" value="TPR_XPO7/RBP17"/>
</dbReference>
<dbReference type="OrthoDB" id="244158at2759"/>
<organism evidence="9 10">
    <name type="scientific">Monoraphidium neglectum</name>
    <dbReference type="NCBI Taxonomy" id="145388"/>
    <lineage>
        <taxon>Eukaryota</taxon>
        <taxon>Viridiplantae</taxon>
        <taxon>Chlorophyta</taxon>
        <taxon>core chlorophytes</taxon>
        <taxon>Chlorophyceae</taxon>
        <taxon>CS clade</taxon>
        <taxon>Sphaeropleales</taxon>
        <taxon>Selenastraceae</taxon>
        <taxon>Monoraphidium</taxon>
    </lineage>
</organism>
<dbReference type="STRING" id="145388.A0A0D2KGF4"/>
<name>A0A0D2KGF4_9CHLO</name>
<keyword evidence="10" id="KW-1185">Reference proteome</keyword>
<keyword evidence="7" id="KW-0539">Nucleus</keyword>
<dbReference type="GO" id="GO:0005737">
    <property type="term" value="C:cytoplasm"/>
    <property type="evidence" value="ECO:0007669"/>
    <property type="project" value="UniProtKB-SubCell"/>
</dbReference>
<dbReference type="Pfam" id="PF25795">
    <property type="entry name" value="TPR_XPO7"/>
    <property type="match status" value="1"/>
</dbReference>
<dbReference type="AlphaFoldDB" id="A0A0D2KGF4"/>
<keyword evidence="6" id="KW-0653">Protein transport</keyword>
<dbReference type="PANTHER" id="PTHR12596:SF2">
    <property type="entry name" value="EXPORTIN-7 ISOFORM X1"/>
    <property type="match status" value="1"/>
</dbReference>
<evidence type="ECO:0000256" key="4">
    <source>
        <dbReference type="ARBA" id="ARBA00022448"/>
    </source>
</evidence>
<dbReference type="GO" id="GO:0006611">
    <property type="term" value="P:protein export from nucleus"/>
    <property type="evidence" value="ECO:0007669"/>
    <property type="project" value="TreeGrafter"/>
</dbReference>
<evidence type="ECO:0000313" key="9">
    <source>
        <dbReference type="EMBL" id="KIY94928.1"/>
    </source>
</evidence>
<comment type="subcellular location">
    <subcellularLocation>
        <location evidence="2">Cytoplasm</location>
    </subcellularLocation>
    <subcellularLocation>
        <location evidence="1">Nucleus</location>
    </subcellularLocation>
</comment>
<accession>A0A0D2KGF4</accession>
<dbReference type="GO" id="GO:0005049">
    <property type="term" value="F:nuclear export signal receptor activity"/>
    <property type="evidence" value="ECO:0007669"/>
    <property type="project" value="InterPro"/>
</dbReference>
<reference evidence="9 10" key="1">
    <citation type="journal article" date="2013" name="BMC Genomics">
        <title>Reconstruction of the lipid metabolism for the microalga Monoraphidium neglectum from its genome sequence reveals characteristics suitable for biofuel production.</title>
        <authorList>
            <person name="Bogen C."/>
            <person name="Al-Dilaimi A."/>
            <person name="Albersmeier A."/>
            <person name="Wichmann J."/>
            <person name="Grundmann M."/>
            <person name="Rupp O."/>
            <person name="Lauersen K.J."/>
            <person name="Blifernez-Klassen O."/>
            <person name="Kalinowski J."/>
            <person name="Goesmann A."/>
            <person name="Mussgnug J.H."/>
            <person name="Kruse O."/>
        </authorList>
    </citation>
    <scope>NUCLEOTIDE SEQUENCE [LARGE SCALE GENOMIC DNA]</scope>
    <source>
        <strain evidence="9 10">SAG 48.87</strain>
    </source>
</reference>
<dbReference type="GeneID" id="25730456"/>
<protein>
    <submittedName>
        <fullName evidence="9">Exportin-7-B</fullName>
    </submittedName>
</protein>
<dbReference type="PANTHER" id="PTHR12596">
    <property type="entry name" value="EXPORTIN 4,7-RELATED"/>
    <property type="match status" value="1"/>
</dbReference>
<gene>
    <name evidence="9" type="ORF">MNEG_13034</name>
</gene>
<dbReference type="GO" id="GO:0005643">
    <property type="term" value="C:nuclear pore"/>
    <property type="evidence" value="ECO:0007669"/>
    <property type="project" value="TreeGrafter"/>
</dbReference>
<dbReference type="InterPro" id="IPR044189">
    <property type="entry name" value="XPO4/7-like"/>
</dbReference>
<evidence type="ECO:0000256" key="2">
    <source>
        <dbReference type="ARBA" id="ARBA00004496"/>
    </source>
</evidence>
<sequence>MDPLVAQYEEAAAVTGFTAPQAQQLAVLEGQLAWMVYIVGSVLKGRLSSSSAESQESIDGDLASRVFKLLGLMDAGGHAGRYGEATRQRLDIAVLNFFQSFRKVYIGEQVMHSSFVYSRLGERTGLGDHLAVLSQMLSKVATNLRAYGRSEQLVHLTLQLFQDLASGYMSGKLLLKLEVVGLMLQHHTSSAFHFLDHPVNGRNRTVFYSTLARLLFMEDTPHRFKTFVEPLTQVLNGIAAAAAANPQTLQQQVPQQLVVGVFRDLRGIAAATSTRRTYGLLFDWLYPQHMPAILKCLDAWAGCPEVTAPLLKFVAEFCFNKSQRLTFDSSSPNGILLFREVSKVIVTYGSHVLSPQQQQQQQQQQAASGNQAYPLRYKGIWICLQARRTGAGRGAYGVAGLHRTFGSPRGARSVARRLPLAEAALSAALALGSRSCASQPTAIGPGLSPQRALSRAMSGNYVNFGVFELYGDTALRDALDVALRMVVSIPQADIMGFKKVSKAYFALLEVLCHSHTATIANTDAATFNYILTSLEQGLKSVDVIVSSACASAVDNLAAFYFRNVVQGPESGKAAPGAEAIEAHLRQQPHLLPEVLRALFEIILFEECSNQWSLSRPMLSLILVNEAVFPDLQRQGRGV</sequence>
<comment type="similarity">
    <text evidence="3">Belongs to the exportin family.</text>
</comment>
<evidence type="ECO:0000256" key="7">
    <source>
        <dbReference type="ARBA" id="ARBA00023242"/>
    </source>
</evidence>
<keyword evidence="5" id="KW-0963">Cytoplasm</keyword>
<dbReference type="Proteomes" id="UP000054498">
    <property type="component" value="Unassembled WGS sequence"/>
</dbReference>
<proteinExistence type="inferred from homology"/>
<keyword evidence="4" id="KW-0813">Transport</keyword>
<dbReference type="KEGG" id="mng:MNEG_13034"/>
<feature type="domain" description="Exportin-7/Ran-binding protein 17 TPR repeats" evidence="8">
    <location>
        <begin position="1"/>
        <end position="201"/>
    </location>
</feature>
<evidence type="ECO:0000256" key="1">
    <source>
        <dbReference type="ARBA" id="ARBA00004123"/>
    </source>
</evidence>
<evidence type="ECO:0000313" key="10">
    <source>
        <dbReference type="Proteomes" id="UP000054498"/>
    </source>
</evidence>
<dbReference type="RefSeq" id="XP_013893948.1">
    <property type="nucleotide sequence ID" value="XM_014038494.1"/>
</dbReference>
<evidence type="ECO:0000256" key="5">
    <source>
        <dbReference type="ARBA" id="ARBA00022490"/>
    </source>
</evidence>
<dbReference type="EMBL" id="KK103802">
    <property type="protein sequence ID" value="KIY94928.1"/>
    <property type="molecule type" value="Genomic_DNA"/>
</dbReference>
<evidence type="ECO:0000256" key="6">
    <source>
        <dbReference type="ARBA" id="ARBA00022927"/>
    </source>
</evidence>